<dbReference type="PRINTS" id="PR01021">
    <property type="entry name" value="OMPADOMAIN"/>
</dbReference>
<evidence type="ECO:0000259" key="7">
    <source>
        <dbReference type="PROSITE" id="PS51123"/>
    </source>
</evidence>
<proteinExistence type="predicted"/>
<dbReference type="InterPro" id="IPR036737">
    <property type="entry name" value="OmpA-like_sf"/>
</dbReference>
<dbReference type="InterPro" id="IPR006665">
    <property type="entry name" value="OmpA-like"/>
</dbReference>
<protein>
    <submittedName>
        <fullName evidence="8">Outer membrane protein P6</fullName>
    </submittedName>
</protein>
<evidence type="ECO:0000313" key="9">
    <source>
        <dbReference type="Proteomes" id="UP000201838"/>
    </source>
</evidence>
<comment type="subcellular location">
    <subcellularLocation>
        <location evidence="1">Cell outer membrane</location>
    </subcellularLocation>
</comment>
<keyword evidence="2 4" id="KW-0472">Membrane</keyword>
<feature type="compositionally biased region" description="Acidic residues" evidence="5">
    <location>
        <begin position="216"/>
        <end position="233"/>
    </location>
</feature>
<dbReference type="EMBL" id="FXXQ01000007">
    <property type="protein sequence ID" value="SMX24266.1"/>
    <property type="molecule type" value="Genomic_DNA"/>
</dbReference>
<gene>
    <name evidence="8" type="primary">pal_2</name>
    <name evidence="8" type="ORF">BOA8489_02389</name>
</gene>
<feature type="compositionally biased region" description="Basic and acidic residues" evidence="5">
    <location>
        <begin position="269"/>
        <end position="294"/>
    </location>
</feature>
<dbReference type="OrthoDB" id="9810367at2"/>
<name>A0A238J0U3_9RHOB</name>
<dbReference type="SUPFAM" id="SSF103088">
    <property type="entry name" value="OmpA-like"/>
    <property type="match status" value="1"/>
</dbReference>
<feature type="chain" id="PRO_5012579346" evidence="6">
    <location>
        <begin position="20"/>
        <end position="294"/>
    </location>
</feature>
<feature type="signal peptide" evidence="6">
    <location>
        <begin position="1"/>
        <end position="19"/>
    </location>
</feature>
<dbReference type="InterPro" id="IPR050330">
    <property type="entry name" value="Bact_OuterMem_StrucFunc"/>
</dbReference>
<evidence type="ECO:0000256" key="2">
    <source>
        <dbReference type="ARBA" id="ARBA00023136"/>
    </source>
</evidence>
<keyword evidence="9" id="KW-1185">Reference proteome</keyword>
<evidence type="ECO:0000313" key="8">
    <source>
        <dbReference type="EMBL" id="SMX24266.1"/>
    </source>
</evidence>
<feature type="domain" description="OmpA-like" evidence="7">
    <location>
        <begin position="46"/>
        <end position="162"/>
    </location>
</feature>
<dbReference type="RefSeq" id="WP_141138283.1">
    <property type="nucleotide sequence ID" value="NZ_FXXQ01000007.1"/>
</dbReference>
<dbReference type="InterPro" id="IPR006664">
    <property type="entry name" value="OMP_bac"/>
</dbReference>
<feature type="region of interest" description="Disordered" evidence="5">
    <location>
        <begin position="206"/>
        <end position="294"/>
    </location>
</feature>
<dbReference type="CDD" id="cd07185">
    <property type="entry name" value="OmpA_C-like"/>
    <property type="match status" value="1"/>
</dbReference>
<dbReference type="Proteomes" id="UP000201838">
    <property type="component" value="Unassembled WGS sequence"/>
</dbReference>
<dbReference type="PANTHER" id="PTHR30329">
    <property type="entry name" value="STATOR ELEMENT OF FLAGELLAR MOTOR COMPLEX"/>
    <property type="match status" value="1"/>
</dbReference>
<evidence type="ECO:0000256" key="1">
    <source>
        <dbReference type="ARBA" id="ARBA00004442"/>
    </source>
</evidence>
<evidence type="ECO:0000256" key="4">
    <source>
        <dbReference type="PROSITE-ProRule" id="PRU00473"/>
    </source>
</evidence>
<sequence>MARRMVFSALCIAAVTTLAGCVDSASIQKNTVSAQTWVAAGSNASSFGVKNAGFTVINFEFDSDELTAEAMVKLAAQAAWIGSNPNIRFGVVGHTDLVGDADYNMELGMRRAKRVVAALMNAGVSEQQLVALVSQGELEPVVDTDNREAANRRTTTEFLEYIHSHYSIGQDGNRDDGSLNYYSVADNLSPETETVDDRLDEIIDSVEPETKSFEDERSDDEFFDDQDVDDEVNNDPTTSETPDESAEREDSKSQKTDNSDANGKGGNKHNRDDKDQKYAHEIAENKKSAVGDFQ</sequence>
<dbReference type="AlphaFoldDB" id="A0A238J0U3"/>
<evidence type="ECO:0000256" key="6">
    <source>
        <dbReference type="SAM" id="SignalP"/>
    </source>
</evidence>
<reference evidence="8 9" key="1">
    <citation type="submission" date="2017-05" db="EMBL/GenBank/DDBJ databases">
        <authorList>
            <person name="Song R."/>
            <person name="Chenine A.L."/>
            <person name="Ruprecht R.M."/>
        </authorList>
    </citation>
    <scope>NUCLEOTIDE SEQUENCE [LARGE SCALE GENOMIC DNA]</scope>
    <source>
        <strain evidence="8 9">CECT 8489</strain>
    </source>
</reference>
<keyword evidence="3" id="KW-0998">Cell outer membrane</keyword>
<evidence type="ECO:0000256" key="3">
    <source>
        <dbReference type="ARBA" id="ARBA00023237"/>
    </source>
</evidence>
<feature type="compositionally biased region" description="Basic and acidic residues" evidence="5">
    <location>
        <begin position="248"/>
        <end position="258"/>
    </location>
</feature>
<dbReference type="Gene3D" id="3.30.1330.60">
    <property type="entry name" value="OmpA-like domain"/>
    <property type="match status" value="1"/>
</dbReference>
<dbReference type="PROSITE" id="PS51257">
    <property type="entry name" value="PROKAR_LIPOPROTEIN"/>
    <property type="match status" value="1"/>
</dbReference>
<evidence type="ECO:0000256" key="5">
    <source>
        <dbReference type="SAM" id="MobiDB-lite"/>
    </source>
</evidence>
<dbReference type="PANTHER" id="PTHR30329:SF21">
    <property type="entry name" value="LIPOPROTEIN YIAD-RELATED"/>
    <property type="match status" value="1"/>
</dbReference>
<organism evidence="8 9">
    <name type="scientific">Boseongicola aestuarii</name>
    <dbReference type="NCBI Taxonomy" id="1470561"/>
    <lineage>
        <taxon>Bacteria</taxon>
        <taxon>Pseudomonadati</taxon>
        <taxon>Pseudomonadota</taxon>
        <taxon>Alphaproteobacteria</taxon>
        <taxon>Rhodobacterales</taxon>
        <taxon>Paracoccaceae</taxon>
        <taxon>Boseongicola</taxon>
    </lineage>
</organism>
<dbReference type="Pfam" id="PF00691">
    <property type="entry name" value="OmpA"/>
    <property type="match status" value="1"/>
</dbReference>
<dbReference type="GO" id="GO:0009279">
    <property type="term" value="C:cell outer membrane"/>
    <property type="evidence" value="ECO:0007669"/>
    <property type="project" value="UniProtKB-SubCell"/>
</dbReference>
<keyword evidence="6" id="KW-0732">Signal</keyword>
<dbReference type="PROSITE" id="PS51123">
    <property type="entry name" value="OMPA_2"/>
    <property type="match status" value="1"/>
</dbReference>
<accession>A0A238J0U3</accession>